<comment type="caution">
    <text evidence="1">The sequence shown here is derived from an EMBL/GenBank/DDBJ whole genome shotgun (WGS) entry which is preliminary data.</text>
</comment>
<sequence>MVLTSTPSVPVRGAQKDNCYPAKKDYKEKTSFDIGEQYKIYISHTANKNLPPTDRSLKRHIE</sequence>
<dbReference type="EMBL" id="JAHQIW010000642">
    <property type="protein sequence ID" value="KAJ1349302.1"/>
    <property type="molecule type" value="Genomic_DNA"/>
</dbReference>
<gene>
    <name evidence="1" type="ORF">KIN20_004796</name>
</gene>
<name>A0AAD5QFG7_PARTN</name>
<protein>
    <submittedName>
        <fullName evidence="1">Uncharacterized protein</fullName>
    </submittedName>
</protein>
<reference evidence="1" key="1">
    <citation type="submission" date="2021-06" db="EMBL/GenBank/DDBJ databases">
        <title>Parelaphostrongylus tenuis whole genome reference sequence.</title>
        <authorList>
            <person name="Garwood T.J."/>
            <person name="Larsen P.A."/>
            <person name="Fountain-Jones N.M."/>
            <person name="Garbe J.R."/>
            <person name="Macchietto M.G."/>
            <person name="Kania S.A."/>
            <person name="Gerhold R.W."/>
            <person name="Richards J.E."/>
            <person name="Wolf T.M."/>
        </authorList>
    </citation>
    <scope>NUCLEOTIDE SEQUENCE</scope>
    <source>
        <strain evidence="1">MNPRO001-30</strain>
        <tissue evidence="1">Meninges</tissue>
    </source>
</reference>
<evidence type="ECO:0000313" key="2">
    <source>
        <dbReference type="Proteomes" id="UP001196413"/>
    </source>
</evidence>
<dbReference type="AlphaFoldDB" id="A0AAD5QFG7"/>
<keyword evidence="2" id="KW-1185">Reference proteome</keyword>
<dbReference type="Proteomes" id="UP001196413">
    <property type="component" value="Unassembled WGS sequence"/>
</dbReference>
<accession>A0AAD5QFG7</accession>
<evidence type="ECO:0000313" key="1">
    <source>
        <dbReference type="EMBL" id="KAJ1349302.1"/>
    </source>
</evidence>
<proteinExistence type="predicted"/>
<organism evidence="1 2">
    <name type="scientific">Parelaphostrongylus tenuis</name>
    <name type="common">Meningeal worm</name>
    <dbReference type="NCBI Taxonomy" id="148309"/>
    <lineage>
        <taxon>Eukaryota</taxon>
        <taxon>Metazoa</taxon>
        <taxon>Ecdysozoa</taxon>
        <taxon>Nematoda</taxon>
        <taxon>Chromadorea</taxon>
        <taxon>Rhabditida</taxon>
        <taxon>Rhabditina</taxon>
        <taxon>Rhabditomorpha</taxon>
        <taxon>Strongyloidea</taxon>
        <taxon>Metastrongylidae</taxon>
        <taxon>Parelaphostrongylus</taxon>
    </lineage>
</organism>